<evidence type="ECO:0000256" key="4">
    <source>
        <dbReference type="ARBA" id="ARBA00022679"/>
    </source>
</evidence>
<keyword evidence="4 6" id="KW-0808">Transferase</keyword>
<name>A0A2M7IM84_9BACT</name>
<dbReference type="AlphaFoldDB" id="A0A2M7IM84"/>
<evidence type="ECO:0000256" key="2">
    <source>
        <dbReference type="ARBA" id="ARBA00022552"/>
    </source>
</evidence>
<dbReference type="NCBIfam" id="TIGR00006">
    <property type="entry name" value="16S rRNA (cytosine(1402)-N(4))-methyltransferase RsmH"/>
    <property type="match status" value="1"/>
</dbReference>
<proteinExistence type="inferred from homology"/>
<feature type="binding site" evidence="6">
    <location>
        <position position="73"/>
    </location>
    <ligand>
        <name>S-adenosyl-L-methionine</name>
        <dbReference type="ChEBI" id="CHEBI:59789"/>
    </ligand>
</feature>
<comment type="function">
    <text evidence="6">Specifically methylates the N4 position of cytidine in position 1402 (C1402) of 16S rRNA.</text>
</comment>
<dbReference type="Proteomes" id="UP000229931">
    <property type="component" value="Unassembled WGS sequence"/>
</dbReference>
<dbReference type="GO" id="GO:0071424">
    <property type="term" value="F:rRNA (cytosine-N4-)-methyltransferase activity"/>
    <property type="evidence" value="ECO:0007669"/>
    <property type="project" value="UniProtKB-UniRule"/>
</dbReference>
<evidence type="ECO:0000256" key="5">
    <source>
        <dbReference type="ARBA" id="ARBA00022691"/>
    </source>
</evidence>
<dbReference type="InterPro" id="IPR023397">
    <property type="entry name" value="SAM-dep_MeTrfase_MraW_recog"/>
</dbReference>
<keyword evidence="6" id="KW-0963">Cytoplasm</keyword>
<comment type="catalytic activity">
    <reaction evidence="6">
        <text>cytidine(1402) in 16S rRNA + S-adenosyl-L-methionine = N(4)-methylcytidine(1402) in 16S rRNA + S-adenosyl-L-homocysteine + H(+)</text>
        <dbReference type="Rhea" id="RHEA:42928"/>
        <dbReference type="Rhea" id="RHEA-COMP:10286"/>
        <dbReference type="Rhea" id="RHEA-COMP:10287"/>
        <dbReference type="ChEBI" id="CHEBI:15378"/>
        <dbReference type="ChEBI" id="CHEBI:57856"/>
        <dbReference type="ChEBI" id="CHEBI:59789"/>
        <dbReference type="ChEBI" id="CHEBI:74506"/>
        <dbReference type="ChEBI" id="CHEBI:82748"/>
        <dbReference type="EC" id="2.1.1.199"/>
    </reaction>
</comment>
<dbReference type="GO" id="GO:0070475">
    <property type="term" value="P:rRNA base methylation"/>
    <property type="evidence" value="ECO:0007669"/>
    <property type="project" value="UniProtKB-UniRule"/>
</dbReference>
<dbReference type="PANTHER" id="PTHR11265:SF0">
    <property type="entry name" value="12S RRNA N4-METHYLCYTIDINE METHYLTRANSFERASE"/>
    <property type="match status" value="1"/>
</dbReference>
<dbReference type="EC" id="2.1.1.199" evidence="6"/>
<feature type="binding site" evidence="6">
    <location>
        <position position="52"/>
    </location>
    <ligand>
        <name>S-adenosyl-L-methionine</name>
        <dbReference type="ChEBI" id="CHEBI:59789"/>
    </ligand>
</feature>
<dbReference type="InterPro" id="IPR029063">
    <property type="entry name" value="SAM-dependent_MTases_sf"/>
</dbReference>
<evidence type="ECO:0000256" key="1">
    <source>
        <dbReference type="ARBA" id="ARBA00010396"/>
    </source>
</evidence>
<reference evidence="8" key="1">
    <citation type="submission" date="2017-09" db="EMBL/GenBank/DDBJ databases">
        <title>Depth-based differentiation of microbial function through sediment-hosted aquifers and enrichment of novel symbionts in the deep terrestrial subsurface.</title>
        <authorList>
            <person name="Probst A.J."/>
            <person name="Ladd B."/>
            <person name="Jarett J.K."/>
            <person name="Geller-Mcgrath D.E."/>
            <person name="Sieber C.M.K."/>
            <person name="Emerson J.B."/>
            <person name="Anantharaman K."/>
            <person name="Thomas B.C."/>
            <person name="Malmstrom R."/>
            <person name="Stieglmeier M."/>
            <person name="Klingl A."/>
            <person name="Woyke T."/>
            <person name="Ryan C.M."/>
            <person name="Banfield J.F."/>
        </authorList>
    </citation>
    <scope>NUCLEOTIDE SEQUENCE [LARGE SCALE GENOMIC DNA]</scope>
</reference>
<dbReference type="SUPFAM" id="SSF81799">
    <property type="entry name" value="Putative methyltransferase TM0872, insert domain"/>
    <property type="match status" value="1"/>
</dbReference>
<feature type="binding site" evidence="6">
    <location>
        <begin position="32"/>
        <end position="34"/>
    </location>
    <ligand>
        <name>S-adenosyl-L-methionine</name>
        <dbReference type="ChEBI" id="CHEBI:59789"/>
    </ligand>
</feature>
<accession>A0A2M7IM84</accession>
<evidence type="ECO:0000256" key="6">
    <source>
        <dbReference type="HAMAP-Rule" id="MF_01007"/>
    </source>
</evidence>
<organism evidence="7 8">
    <name type="scientific">Candidatus Kuenenbacteria bacterium CG_4_8_14_3_um_filter_39_15</name>
    <dbReference type="NCBI Taxonomy" id="1974615"/>
    <lineage>
        <taxon>Bacteria</taxon>
        <taxon>Candidatus Kueneniibacteriota</taxon>
    </lineage>
</organism>
<evidence type="ECO:0000313" key="7">
    <source>
        <dbReference type="EMBL" id="PIW95955.1"/>
    </source>
</evidence>
<feature type="binding site" evidence="6">
    <location>
        <position position="101"/>
    </location>
    <ligand>
        <name>S-adenosyl-L-methionine</name>
        <dbReference type="ChEBI" id="CHEBI:59789"/>
    </ligand>
</feature>
<dbReference type="InterPro" id="IPR002903">
    <property type="entry name" value="RsmH"/>
</dbReference>
<dbReference type="EMBL" id="PFHP01000013">
    <property type="protein sequence ID" value="PIW95955.1"/>
    <property type="molecule type" value="Genomic_DNA"/>
</dbReference>
<dbReference type="SUPFAM" id="SSF53335">
    <property type="entry name" value="S-adenosyl-L-methionine-dependent methyltransferases"/>
    <property type="match status" value="1"/>
</dbReference>
<gene>
    <name evidence="6" type="primary">rsmH</name>
    <name evidence="7" type="ORF">COZ84_00780</name>
</gene>
<keyword evidence="5 6" id="KW-0949">S-adenosyl-L-methionine</keyword>
<dbReference type="PIRSF" id="PIRSF004486">
    <property type="entry name" value="MraW"/>
    <property type="match status" value="1"/>
</dbReference>
<protein>
    <recommendedName>
        <fullName evidence="6">Ribosomal RNA small subunit methyltransferase H</fullName>
        <ecNumber evidence="6">2.1.1.199</ecNumber>
    </recommendedName>
    <alternativeName>
        <fullName evidence="6">16S rRNA m(4)C1402 methyltransferase</fullName>
    </alternativeName>
    <alternativeName>
        <fullName evidence="6">rRNA (cytosine-N(4)-)-methyltransferase RsmH</fullName>
    </alternativeName>
</protein>
<dbReference type="Gene3D" id="1.10.150.170">
    <property type="entry name" value="Putative methyltransferase TM0872, insert domain"/>
    <property type="match status" value="1"/>
</dbReference>
<evidence type="ECO:0000256" key="3">
    <source>
        <dbReference type="ARBA" id="ARBA00022603"/>
    </source>
</evidence>
<dbReference type="Gene3D" id="3.40.50.150">
    <property type="entry name" value="Vaccinia Virus protein VP39"/>
    <property type="match status" value="1"/>
</dbReference>
<comment type="caution">
    <text evidence="7">The sequence shown here is derived from an EMBL/GenBank/DDBJ whole genome shotgun (WGS) entry which is preliminary data.</text>
</comment>
<keyword evidence="3 6" id="KW-0489">Methyltransferase</keyword>
<dbReference type="HAMAP" id="MF_01007">
    <property type="entry name" value="16SrRNA_methyltr_H"/>
    <property type="match status" value="1"/>
</dbReference>
<dbReference type="PANTHER" id="PTHR11265">
    <property type="entry name" value="S-ADENOSYL-METHYLTRANSFERASE MRAW"/>
    <property type="match status" value="1"/>
</dbReference>
<feature type="binding site" evidence="6">
    <location>
        <position position="94"/>
    </location>
    <ligand>
        <name>S-adenosyl-L-methionine</name>
        <dbReference type="ChEBI" id="CHEBI:59789"/>
    </ligand>
</feature>
<evidence type="ECO:0000313" key="8">
    <source>
        <dbReference type="Proteomes" id="UP000229931"/>
    </source>
</evidence>
<dbReference type="GO" id="GO:0005737">
    <property type="term" value="C:cytoplasm"/>
    <property type="evidence" value="ECO:0007669"/>
    <property type="project" value="UniProtKB-SubCell"/>
</dbReference>
<comment type="subcellular location">
    <subcellularLocation>
        <location evidence="6">Cytoplasm</location>
    </subcellularLocation>
</comment>
<comment type="similarity">
    <text evidence="1 6">Belongs to the methyltransferase superfamily. RsmH family.</text>
</comment>
<sequence>MAIHKPVLLKEVIELLEPKSGENFIDCNYGQGGHSKAILEKIKPGGGLLGIDADLDIKNIKDIKDIILIKDNFVNLKAIYEHNFPYPISGILFDLGFSSDQLENSGRGFSFLTDEPLDMRYNPEGQRLTAKEILNKYGEKSLVRIFREFGEIGEKLARKMARATVVRRGRRLFEMTSDLLEVIGAKAVRHKKRIHPATQFFQALRIEVNKELDNLRQTLPQALEILKPGGRLAVISFHSLEDRIVKNYFRGWAREGRVELLTKKPLTTGEEELKSNPRARSAKLRAIKKIDSKECVKNF</sequence>
<keyword evidence="2 6" id="KW-0698">rRNA processing</keyword>
<dbReference type="Pfam" id="PF01795">
    <property type="entry name" value="Methyltransf_5"/>
    <property type="match status" value="1"/>
</dbReference>